<feature type="domain" description="Methyltransferase" evidence="2">
    <location>
        <begin position="92"/>
        <end position="182"/>
    </location>
</feature>
<evidence type="ECO:0000313" key="4">
    <source>
        <dbReference type="Proteomes" id="UP000789759"/>
    </source>
</evidence>
<accession>A0A9N9P215</accession>
<feature type="non-terminal residue" evidence="3">
    <location>
        <position position="1"/>
    </location>
</feature>
<reference evidence="3" key="1">
    <citation type="submission" date="2021-06" db="EMBL/GenBank/DDBJ databases">
        <authorList>
            <person name="Kallberg Y."/>
            <person name="Tangrot J."/>
            <person name="Rosling A."/>
        </authorList>
    </citation>
    <scope>NUCLEOTIDE SEQUENCE</scope>
    <source>
        <strain evidence="3">FL966</strain>
    </source>
</reference>
<sequence length="298" mass="34361">MELNNSRIQRDQPPHNIDRSEATRNNLLNGSTFESYFEDGRRYTAENKTYFLPNDDKEYNRLNLQHSIMKTIWQGNFSAPVKHLLNQEGTKVLDVGTGSGSWTLDMATDYPKAKFIGVDISPPPSNNIPKNIEFIEANVFERLPFDDNTFDYVFQRLLYVGIPAKKWPSVVNELVRVLKPGGYLELQELDFRYTVMGPVTTKIINGIVDMSHERGLDPDLCYKLQGYMKDHNQLHDVHCEVKKKFDGDENFQKMNYSAILMGIKPKLMTIINLSSDEYDGMVKTVGKELVEFEAYYPH</sequence>
<evidence type="ECO:0000313" key="3">
    <source>
        <dbReference type="EMBL" id="CAG8782816.1"/>
    </source>
</evidence>
<dbReference type="PANTHER" id="PTHR43591:SF24">
    <property type="entry name" value="2-METHOXY-6-POLYPRENYL-1,4-BENZOQUINOL METHYLASE, MITOCHONDRIAL"/>
    <property type="match status" value="1"/>
</dbReference>
<dbReference type="GO" id="GO:0008168">
    <property type="term" value="F:methyltransferase activity"/>
    <property type="evidence" value="ECO:0007669"/>
    <property type="project" value="TreeGrafter"/>
</dbReference>
<dbReference type="Pfam" id="PF13649">
    <property type="entry name" value="Methyltransf_25"/>
    <property type="match status" value="1"/>
</dbReference>
<feature type="region of interest" description="Disordered" evidence="1">
    <location>
        <begin position="1"/>
        <end position="21"/>
    </location>
</feature>
<gene>
    <name evidence="3" type="ORF">CPELLU_LOCUS16487</name>
</gene>
<name>A0A9N9P215_9GLOM</name>
<dbReference type="AlphaFoldDB" id="A0A9N9P215"/>
<dbReference type="EMBL" id="CAJVQA010024553">
    <property type="protein sequence ID" value="CAG8782816.1"/>
    <property type="molecule type" value="Genomic_DNA"/>
</dbReference>
<dbReference type="OrthoDB" id="2013972at2759"/>
<evidence type="ECO:0000259" key="2">
    <source>
        <dbReference type="Pfam" id="PF13649"/>
    </source>
</evidence>
<dbReference type="Proteomes" id="UP000789759">
    <property type="component" value="Unassembled WGS sequence"/>
</dbReference>
<dbReference type="InterPro" id="IPR029063">
    <property type="entry name" value="SAM-dependent_MTases_sf"/>
</dbReference>
<feature type="compositionally biased region" description="Basic and acidic residues" evidence="1">
    <location>
        <begin position="8"/>
        <end position="21"/>
    </location>
</feature>
<keyword evidence="4" id="KW-1185">Reference proteome</keyword>
<organism evidence="3 4">
    <name type="scientific">Cetraspora pellucida</name>
    <dbReference type="NCBI Taxonomy" id="1433469"/>
    <lineage>
        <taxon>Eukaryota</taxon>
        <taxon>Fungi</taxon>
        <taxon>Fungi incertae sedis</taxon>
        <taxon>Mucoromycota</taxon>
        <taxon>Glomeromycotina</taxon>
        <taxon>Glomeromycetes</taxon>
        <taxon>Diversisporales</taxon>
        <taxon>Gigasporaceae</taxon>
        <taxon>Cetraspora</taxon>
    </lineage>
</organism>
<proteinExistence type="predicted"/>
<dbReference type="PANTHER" id="PTHR43591">
    <property type="entry name" value="METHYLTRANSFERASE"/>
    <property type="match status" value="1"/>
</dbReference>
<dbReference type="CDD" id="cd02440">
    <property type="entry name" value="AdoMet_MTases"/>
    <property type="match status" value="1"/>
</dbReference>
<dbReference type="SUPFAM" id="SSF53335">
    <property type="entry name" value="S-adenosyl-L-methionine-dependent methyltransferases"/>
    <property type="match status" value="1"/>
</dbReference>
<dbReference type="Gene3D" id="3.40.50.150">
    <property type="entry name" value="Vaccinia Virus protein VP39"/>
    <property type="match status" value="1"/>
</dbReference>
<evidence type="ECO:0000256" key="1">
    <source>
        <dbReference type="SAM" id="MobiDB-lite"/>
    </source>
</evidence>
<protein>
    <submittedName>
        <fullName evidence="3">19128_t:CDS:1</fullName>
    </submittedName>
</protein>
<dbReference type="InterPro" id="IPR041698">
    <property type="entry name" value="Methyltransf_25"/>
</dbReference>
<comment type="caution">
    <text evidence="3">The sequence shown here is derived from an EMBL/GenBank/DDBJ whole genome shotgun (WGS) entry which is preliminary data.</text>
</comment>